<evidence type="ECO:0000259" key="10">
    <source>
        <dbReference type="PROSITE" id="PS50929"/>
    </source>
</evidence>
<dbReference type="InterPro" id="IPR003593">
    <property type="entry name" value="AAA+_ATPase"/>
</dbReference>
<feature type="domain" description="ABC transmembrane type-1" evidence="10">
    <location>
        <begin position="46"/>
        <end position="330"/>
    </location>
</feature>
<keyword evidence="6 8" id="KW-0472">Membrane</keyword>
<feature type="transmembrane region" description="Helical" evidence="8">
    <location>
        <begin position="266"/>
        <end position="287"/>
    </location>
</feature>
<evidence type="ECO:0000256" key="2">
    <source>
        <dbReference type="ARBA" id="ARBA00022692"/>
    </source>
</evidence>
<dbReference type="PROSITE" id="PS00211">
    <property type="entry name" value="ABC_TRANSPORTER_1"/>
    <property type="match status" value="1"/>
</dbReference>
<organism evidence="11 12">
    <name type="scientific">Kitasatospora purpeofusca</name>
    <dbReference type="NCBI Taxonomy" id="67352"/>
    <lineage>
        <taxon>Bacteria</taxon>
        <taxon>Bacillati</taxon>
        <taxon>Actinomycetota</taxon>
        <taxon>Actinomycetes</taxon>
        <taxon>Kitasatosporales</taxon>
        <taxon>Streptomycetaceae</taxon>
        <taxon>Kitasatospora</taxon>
    </lineage>
</organism>
<evidence type="ECO:0000259" key="9">
    <source>
        <dbReference type="PROSITE" id="PS50893"/>
    </source>
</evidence>
<proteinExistence type="predicted"/>
<name>A0ABZ1TYZ8_9ACTN</name>
<dbReference type="Proteomes" id="UP001432222">
    <property type="component" value="Chromosome"/>
</dbReference>
<dbReference type="Pfam" id="PF00664">
    <property type="entry name" value="ABC_membrane"/>
    <property type="match status" value="1"/>
</dbReference>
<dbReference type="InterPro" id="IPR011527">
    <property type="entry name" value="ABC1_TM_dom"/>
</dbReference>
<dbReference type="SMART" id="SM00382">
    <property type="entry name" value="AAA"/>
    <property type="match status" value="1"/>
</dbReference>
<dbReference type="CDD" id="cd18550">
    <property type="entry name" value="ABC_6TM_exporter_like"/>
    <property type="match status" value="1"/>
</dbReference>
<feature type="region of interest" description="Disordered" evidence="7">
    <location>
        <begin position="1"/>
        <end position="25"/>
    </location>
</feature>
<dbReference type="PROSITE" id="PS50893">
    <property type="entry name" value="ABC_TRANSPORTER_2"/>
    <property type="match status" value="1"/>
</dbReference>
<comment type="subcellular location">
    <subcellularLocation>
        <location evidence="1">Cell membrane</location>
        <topology evidence="1">Multi-pass membrane protein</topology>
    </subcellularLocation>
</comment>
<dbReference type="Pfam" id="PF00005">
    <property type="entry name" value="ABC_tran"/>
    <property type="match status" value="1"/>
</dbReference>
<keyword evidence="4 11" id="KW-0067">ATP-binding</keyword>
<keyword evidence="5 8" id="KW-1133">Transmembrane helix</keyword>
<dbReference type="PROSITE" id="PS50929">
    <property type="entry name" value="ABC_TM1F"/>
    <property type="match status" value="1"/>
</dbReference>
<feature type="transmembrane region" description="Helical" evidence="8">
    <location>
        <begin position="293"/>
        <end position="312"/>
    </location>
</feature>
<keyword evidence="2 8" id="KW-0812">Transmembrane</keyword>
<feature type="transmembrane region" description="Helical" evidence="8">
    <location>
        <begin position="160"/>
        <end position="181"/>
    </location>
</feature>
<dbReference type="RefSeq" id="WP_328954347.1">
    <property type="nucleotide sequence ID" value="NZ_CP108110.1"/>
</dbReference>
<dbReference type="InterPro" id="IPR036640">
    <property type="entry name" value="ABC1_TM_sf"/>
</dbReference>
<dbReference type="Gene3D" id="3.40.50.300">
    <property type="entry name" value="P-loop containing nucleotide triphosphate hydrolases"/>
    <property type="match status" value="1"/>
</dbReference>
<dbReference type="SUPFAM" id="SSF90123">
    <property type="entry name" value="ABC transporter transmembrane region"/>
    <property type="match status" value="1"/>
</dbReference>
<dbReference type="PANTHER" id="PTHR43394:SF1">
    <property type="entry name" value="ATP-BINDING CASSETTE SUB-FAMILY B MEMBER 10, MITOCHONDRIAL"/>
    <property type="match status" value="1"/>
</dbReference>
<dbReference type="InterPro" id="IPR039421">
    <property type="entry name" value="Type_1_exporter"/>
</dbReference>
<accession>A0ABZ1TYZ8</accession>
<evidence type="ECO:0000256" key="3">
    <source>
        <dbReference type="ARBA" id="ARBA00022741"/>
    </source>
</evidence>
<reference evidence="11" key="1">
    <citation type="submission" date="2022-10" db="EMBL/GenBank/DDBJ databases">
        <title>The complete genomes of actinobacterial strains from the NBC collection.</title>
        <authorList>
            <person name="Joergensen T.S."/>
            <person name="Alvarez Arevalo M."/>
            <person name="Sterndorff E.B."/>
            <person name="Faurdal D."/>
            <person name="Vuksanovic O."/>
            <person name="Mourched A.-S."/>
            <person name="Charusanti P."/>
            <person name="Shaw S."/>
            <person name="Blin K."/>
            <person name="Weber T."/>
        </authorList>
    </citation>
    <scope>NUCLEOTIDE SEQUENCE</scope>
    <source>
        <strain evidence="11">NBC_00222</strain>
    </source>
</reference>
<dbReference type="SUPFAM" id="SSF52540">
    <property type="entry name" value="P-loop containing nucleoside triphosphate hydrolases"/>
    <property type="match status" value="1"/>
</dbReference>
<protein>
    <submittedName>
        <fullName evidence="11">ABC transporter ATP-binding protein/permease</fullName>
    </submittedName>
</protein>
<dbReference type="GO" id="GO:0005524">
    <property type="term" value="F:ATP binding"/>
    <property type="evidence" value="ECO:0007669"/>
    <property type="project" value="UniProtKB-KW"/>
</dbReference>
<dbReference type="EMBL" id="CP108110">
    <property type="protein sequence ID" value="WUQ83314.1"/>
    <property type="molecule type" value="Genomic_DNA"/>
</dbReference>
<evidence type="ECO:0000256" key="6">
    <source>
        <dbReference type="ARBA" id="ARBA00023136"/>
    </source>
</evidence>
<feature type="transmembrane region" description="Helical" evidence="8">
    <location>
        <begin position="45"/>
        <end position="70"/>
    </location>
</feature>
<keyword evidence="12" id="KW-1185">Reference proteome</keyword>
<evidence type="ECO:0000256" key="4">
    <source>
        <dbReference type="ARBA" id="ARBA00022840"/>
    </source>
</evidence>
<evidence type="ECO:0000313" key="11">
    <source>
        <dbReference type="EMBL" id="WUQ83314.1"/>
    </source>
</evidence>
<keyword evidence="3" id="KW-0547">Nucleotide-binding</keyword>
<dbReference type="InterPro" id="IPR003439">
    <property type="entry name" value="ABC_transporter-like_ATP-bd"/>
</dbReference>
<evidence type="ECO:0000256" key="1">
    <source>
        <dbReference type="ARBA" id="ARBA00004651"/>
    </source>
</evidence>
<dbReference type="InterPro" id="IPR017871">
    <property type="entry name" value="ABC_transporter-like_CS"/>
</dbReference>
<sequence>MTARASRAAKAPKNRPGEDPATRRRVAPGTVRRIFPYILQHRRTVALLLLVTVVDAVITATSPLILKMIVDDGILAGNSGTVIRLCLLVAGLALVDAAALYTQAWCSGRAGEGLVLDLRTQVFAHVQRQPIAFFTHTPTGALVSRLNTDVVQARQAVTTLLSQSVSTVLTLVLVLGAMFYLSWQITAVALVLIPLFMLPVRLIVRRLQRLIREGMQLDAEMGSLMNERFNVAGAMLVKLYGNAEEESALFGGKAKRIRDIVVAQVVQGRAIAVTVSVITAMFTALVYGLGGTLVINGTLQIGTLVALITLLLRLYEPVNQLTTVQTSAMTALVSFDRVFEVLDLEPLITEAPHAHTLTTTTPPDITFTDVTFHYPTTTRTTLASLRATTPHPDQPTTPTLHNLTFHAPAGKLTAIVGPSGAGKTTLTHLIPRLYDPTHGTIHIAGHNTRHLTLQSLRDTIGVVTQDAHLFHDTLRANLQYAQPHATDHDLTQACKKALIWDTVTQLPHGLDTIVGDRGHRLSGGEKQRISLARLLLKTPPLVILDEATAHLDTETEAAIQDTLRTTLKNTTTLVIAHRLSTIREADHILVLANGTVQEAGTHQQLLTNQNLYATLYNTQFAHQDS</sequence>
<evidence type="ECO:0000256" key="7">
    <source>
        <dbReference type="SAM" id="MobiDB-lite"/>
    </source>
</evidence>
<feature type="transmembrane region" description="Helical" evidence="8">
    <location>
        <begin position="82"/>
        <end position="101"/>
    </location>
</feature>
<gene>
    <name evidence="11" type="ORF">OHA16_10205</name>
</gene>
<evidence type="ECO:0000313" key="12">
    <source>
        <dbReference type="Proteomes" id="UP001432222"/>
    </source>
</evidence>
<dbReference type="Gene3D" id="1.20.1560.10">
    <property type="entry name" value="ABC transporter type 1, transmembrane domain"/>
    <property type="match status" value="1"/>
</dbReference>
<feature type="transmembrane region" description="Helical" evidence="8">
    <location>
        <begin position="187"/>
        <end position="204"/>
    </location>
</feature>
<dbReference type="PANTHER" id="PTHR43394">
    <property type="entry name" value="ATP-DEPENDENT PERMEASE MDL1, MITOCHONDRIAL"/>
    <property type="match status" value="1"/>
</dbReference>
<dbReference type="InterPro" id="IPR027417">
    <property type="entry name" value="P-loop_NTPase"/>
</dbReference>
<evidence type="ECO:0000256" key="8">
    <source>
        <dbReference type="SAM" id="Phobius"/>
    </source>
</evidence>
<feature type="domain" description="ABC transporter" evidence="9">
    <location>
        <begin position="365"/>
        <end position="618"/>
    </location>
</feature>
<evidence type="ECO:0000256" key="5">
    <source>
        <dbReference type="ARBA" id="ARBA00022989"/>
    </source>
</evidence>